<dbReference type="Pfam" id="PF10112">
    <property type="entry name" value="Halogen_Hydrol"/>
    <property type="match status" value="1"/>
</dbReference>
<keyword evidence="1" id="KW-1133">Transmembrane helix</keyword>
<feature type="transmembrane region" description="Helical" evidence="1">
    <location>
        <begin position="138"/>
        <end position="159"/>
    </location>
</feature>
<organism evidence="2 3">
    <name type="scientific">Lactonifactor longoviformis DSM 17459</name>
    <dbReference type="NCBI Taxonomy" id="1122155"/>
    <lineage>
        <taxon>Bacteria</taxon>
        <taxon>Bacillati</taxon>
        <taxon>Bacillota</taxon>
        <taxon>Clostridia</taxon>
        <taxon>Eubacteriales</taxon>
        <taxon>Clostridiaceae</taxon>
        <taxon>Lactonifactor</taxon>
    </lineage>
</organism>
<evidence type="ECO:0000313" key="2">
    <source>
        <dbReference type="EMBL" id="SHE51543.1"/>
    </source>
</evidence>
<evidence type="ECO:0000256" key="1">
    <source>
        <dbReference type="SAM" id="Phobius"/>
    </source>
</evidence>
<evidence type="ECO:0000313" key="3">
    <source>
        <dbReference type="Proteomes" id="UP000184245"/>
    </source>
</evidence>
<dbReference type="OrthoDB" id="9782052at2"/>
<dbReference type="InterPro" id="IPR018770">
    <property type="entry name" value="ChloroindolylP_hydrolase"/>
</dbReference>
<keyword evidence="1" id="KW-0812">Transmembrane</keyword>
<dbReference type="Proteomes" id="UP000184245">
    <property type="component" value="Unassembled WGS sequence"/>
</dbReference>
<feature type="transmembrane region" description="Helical" evidence="1">
    <location>
        <begin position="106"/>
        <end position="132"/>
    </location>
</feature>
<keyword evidence="3" id="KW-1185">Reference proteome</keyword>
<keyword evidence="1" id="KW-0472">Membrane</keyword>
<dbReference type="RefSeq" id="WP_072849068.1">
    <property type="nucleotide sequence ID" value="NZ_FQVI01000002.1"/>
</dbReference>
<reference evidence="2 3" key="1">
    <citation type="submission" date="2016-11" db="EMBL/GenBank/DDBJ databases">
        <authorList>
            <person name="Jaros S."/>
            <person name="Januszkiewicz K."/>
            <person name="Wedrychowicz H."/>
        </authorList>
    </citation>
    <scope>NUCLEOTIDE SEQUENCE [LARGE SCALE GENOMIC DNA]</scope>
    <source>
        <strain evidence="2 3">DSM 17459</strain>
    </source>
</reference>
<gene>
    <name evidence="2" type="ORF">SAMN02745158_00725</name>
</gene>
<accession>A0A1M4U4H0</accession>
<name>A0A1M4U4H0_9CLOT</name>
<sequence>MANQDWINLGDEIRDIVENAIDSQNFHKLNQSISDTVTSAMENVNRTIRNAGSAAGQAGQRIQEEVREQQGRYRYQNKNSYIRPREIVKSSPSLFAKTGPSSCAGYALTITGGILTGGLGIAVLILLIVAIATGSMGAAFSIPIFIMLPLLIGSVVMTWKGSTILGRLKRFKNYIRGLRGRNYCGIKELAQMVGKSENYVIKDLRNMIERGLFLQGHLDRQNTCLIASDDVYEQYQLAQKQLEIRQKELQQEAAKPKSGLSEEARKVIKEGNDYLEAIKGSNDAIPGVEISKKISRLEVVIQKIFQRVEQHPELIADLRKFMDYYLPTTMKLLKAYEELDAQPVQGENIATAKREIEETLDTISTAFENLLDSFFKDTAWDISTDISVLQTMLAQEGLTKKDF</sequence>
<protein>
    <submittedName>
        <fullName evidence="2">5-bromo-4-chloroindolyl phosphate hydrolysis protein</fullName>
    </submittedName>
</protein>
<dbReference type="AlphaFoldDB" id="A0A1M4U4H0"/>
<dbReference type="EMBL" id="FQVI01000002">
    <property type="protein sequence ID" value="SHE51543.1"/>
    <property type="molecule type" value="Genomic_DNA"/>
</dbReference>
<proteinExistence type="predicted"/>
<dbReference type="STRING" id="1122155.SAMN02745158_00725"/>